<dbReference type="Gene3D" id="3.40.630.30">
    <property type="match status" value="1"/>
</dbReference>
<accession>A0ABV2X526</accession>
<evidence type="ECO:0000256" key="1">
    <source>
        <dbReference type="ARBA" id="ARBA00022679"/>
    </source>
</evidence>
<evidence type="ECO:0000259" key="3">
    <source>
        <dbReference type="PROSITE" id="PS51186"/>
    </source>
</evidence>
<evidence type="ECO:0000313" key="4">
    <source>
        <dbReference type="EMBL" id="MEU2120989.1"/>
    </source>
</evidence>
<dbReference type="SUPFAM" id="SSF55729">
    <property type="entry name" value="Acyl-CoA N-acyltransferases (Nat)"/>
    <property type="match status" value="1"/>
</dbReference>
<protein>
    <submittedName>
        <fullName evidence="4">GNAT family N-acetyltransferase</fullName>
    </submittedName>
</protein>
<proteinExistence type="predicted"/>
<evidence type="ECO:0000313" key="5">
    <source>
        <dbReference type="Proteomes" id="UP001550535"/>
    </source>
</evidence>
<dbReference type="EMBL" id="JBEYBR010000006">
    <property type="protein sequence ID" value="MEU2120989.1"/>
    <property type="molecule type" value="Genomic_DNA"/>
</dbReference>
<dbReference type="CDD" id="cd04301">
    <property type="entry name" value="NAT_SF"/>
    <property type="match status" value="1"/>
</dbReference>
<dbReference type="PROSITE" id="PS51186">
    <property type="entry name" value="GNAT"/>
    <property type="match status" value="1"/>
</dbReference>
<keyword evidence="2" id="KW-0012">Acyltransferase</keyword>
<dbReference type="InterPro" id="IPR000182">
    <property type="entry name" value="GNAT_dom"/>
</dbReference>
<keyword evidence="1" id="KW-0808">Transferase</keyword>
<dbReference type="InterPro" id="IPR016181">
    <property type="entry name" value="Acyl_CoA_acyltransferase"/>
</dbReference>
<dbReference type="InterPro" id="IPR050832">
    <property type="entry name" value="Bact_Acetyltransf"/>
</dbReference>
<gene>
    <name evidence="4" type="ORF">ABZ507_04075</name>
</gene>
<sequence>MSVIIRPRTETDLDACAAALRHVHEIDHYPQDWPADPAGWLSPPKLLAAVVADRDDAVVGHIGLGTSHNTPKVVRESAGTETVVSVIRLYVLPDARRAGVGSRLLTEAARMAASWGQRAVLTVASDSTAAIALYERHGWRHVHSGPGGWRTADGREARMRYYVGP</sequence>
<dbReference type="Proteomes" id="UP001550535">
    <property type="component" value="Unassembled WGS sequence"/>
</dbReference>
<dbReference type="Pfam" id="PF00583">
    <property type="entry name" value="Acetyltransf_1"/>
    <property type="match status" value="1"/>
</dbReference>
<keyword evidence="5" id="KW-1185">Reference proteome</keyword>
<feature type="domain" description="N-acetyltransferase" evidence="3">
    <location>
        <begin position="3"/>
        <end position="164"/>
    </location>
</feature>
<name>A0ABV2X526_9NOCA</name>
<organism evidence="4 5">
    <name type="scientific">Nocardia niwae</name>
    <dbReference type="NCBI Taxonomy" id="626084"/>
    <lineage>
        <taxon>Bacteria</taxon>
        <taxon>Bacillati</taxon>
        <taxon>Actinomycetota</taxon>
        <taxon>Actinomycetes</taxon>
        <taxon>Mycobacteriales</taxon>
        <taxon>Nocardiaceae</taxon>
        <taxon>Nocardia</taxon>
    </lineage>
</organism>
<reference evidence="4 5" key="1">
    <citation type="submission" date="2024-06" db="EMBL/GenBank/DDBJ databases">
        <title>The Natural Products Discovery Center: Release of the First 8490 Sequenced Strains for Exploring Actinobacteria Biosynthetic Diversity.</title>
        <authorList>
            <person name="Kalkreuter E."/>
            <person name="Kautsar S.A."/>
            <person name="Yang D."/>
            <person name="Bader C.D."/>
            <person name="Teijaro C.N."/>
            <person name="Fluegel L."/>
            <person name="Davis C.M."/>
            <person name="Simpson J.R."/>
            <person name="Lauterbach L."/>
            <person name="Steele A.D."/>
            <person name="Gui C."/>
            <person name="Meng S."/>
            <person name="Li G."/>
            <person name="Viehrig K."/>
            <person name="Ye F."/>
            <person name="Su P."/>
            <person name="Kiefer A.F."/>
            <person name="Nichols A."/>
            <person name="Cepeda A.J."/>
            <person name="Yan W."/>
            <person name="Fan B."/>
            <person name="Jiang Y."/>
            <person name="Adhikari A."/>
            <person name="Zheng C.-J."/>
            <person name="Schuster L."/>
            <person name="Cowan T.M."/>
            <person name="Smanski M.J."/>
            <person name="Chevrette M.G."/>
            <person name="De Carvalho L.P.S."/>
            <person name="Shen B."/>
        </authorList>
    </citation>
    <scope>NUCLEOTIDE SEQUENCE [LARGE SCALE GENOMIC DNA]</scope>
    <source>
        <strain evidence="4 5">NPDC019434</strain>
    </source>
</reference>
<comment type="caution">
    <text evidence="4">The sequence shown here is derived from an EMBL/GenBank/DDBJ whole genome shotgun (WGS) entry which is preliminary data.</text>
</comment>
<evidence type="ECO:0000256" key="2">
    <source>
        <dbReference type="ARBA" id="ARBA00023315"/>
    </source>
</evidence>
<dbReference type="RefSeq" id="WP_063917390.1">
    <property type="nucleotide sequence ID" value="NZ_JBEYBM010000003.1"/>
</dbReference>
<dbReference type="PANTHER" id="PTHR43877">
    <property type="entry name" value="AMINOALKYLPHOSPHONATE N-ACETYLTRANSFERASE-RELATED-RELATED"/>
    <property type="match status" value="1"/>
</dbReference>